<feature type="non-terminal residue" evidence="1">
    <location>
        <position position="1"/>
    </location>
</feature>
<feature type="non-terminal residue" evidence="1">
    <location>
        <position position="146"/>
    </location>
</feature>
<protein>
    <submittedName>
        <fullName evidence="1">Uncharacterized protein</fullName>
    </submittedName>
</protein>
<evidence type="ECO:0000313" key="1">
    <source>
        <dbReference type="EMBL" id="CAG7823109.1"/>
    </source>
</evidence>
<comment type="caution">
    <text evidence="1">The sequence shown here is derived from an EMBL/GenBank/DDBJ whole genome shotgun (WGS) entry which is preliminary data.</text>
</comment>
<accession>A0A8J2PII6</accession>
<dbReference type="AlphaFoldDB" id="A0A8J2PII6"/>
<sequence length="146" mass="16661">TTEESEFELTDVETIQTQPRILRNQVQKQRVKLPKNLLTSPEATNDLVDDCLERNENPSQNVPASMLDTGNEIGNIFQTNYSLSDEEFHPVPLDSDRDLLVIPETSTFIELNLPNAAAPEPEHSNQTTDRIGLLIQQFQDFHLEFR</sequence>
<dbReference type="EMBL" id="CAJVCH010528408">
    <property type="protein sequence ID" value="CAG7823109.1"/>
    <property type="molecule type" value="Genomic_DNA"/>
</dbReference>
<keyword evidence="2" id="KW-1185">Reference proteome</keyword>
<proteinExistence type="predicted"/>
<evidence type="ECO:0000313" key="2">
    <source>
        <dbReference type="Proteomes" id="UP000708208"/>
    </source>
</evidence>
<organism evidence="1 2">
    <name type="scientific">Allacma fusca</name>
    <dbReference type="NCBI Taxonomy" id="39272"/>
    <lineage>
        <taxon>Eukaryota</taxon>
        <taxon>Metazoa</taxon>
        <taxon>Ecdysozoa</taxon>
        <taxon>Arthropoda</taxon>
        <taxon>Hexapoda</taxon>
        <taxon>Collembola</taxon>
        <taxon>Symphypleona</taxon>
        <taxon>Sminthuridae</taxon>
        <taxon>Allacma</taxon>
    </lineage>
</organism>
<dbReference type="Proteomes" id="UP000708208">
    <property type="component" value="Unassembled WGS sequence"/>
</dbReference>
<gene>
    <name evidence="1" type="ORF">AFUS01_LOCUS33345</name>
</gene>
<name>A0A8J2PII6_9HEXA</name>
<reference evidence="1" key="1">
    <citation type="submission" date="2021-06" db="EMBL/GenBank/DDBJ databases">
        <authorList>
            <person name="Hodson N. C."/>
            <person name="Mongue J. A."/>
            <person name="Jaron S. K."/>
        </authorList>
    </citation>
    <scope>NUCLEOTIDE SEQUENCE</scope>
</reference>